<dbReference type="RefSeq" id="WP_203704163.1">
    <property type="nucleotide sequence ID" value="NZ_BAAALU010000002.1"/>
</dbReference>
<gene>
    <name evidence="2" type="ORF">Air01nite_39450</name>
</gene>
<evidence type="ECO:0000313" key="3">
    <source>
        <dbReference type="Proteomes" id="UP000624325"/>
    </source>
</evidence>
<comment type="caution">
    <text evidence="2">The sequence shown here is derived from an EMBL/GenBank/DDBJ whole genome shotgun (WGS) entry which is preliminary data.</text>
</comment>
<keyword evidence="3" id="KW-1185">Reference proteome</keyword>
<accession>A0ABQ4C6D5</accession>
<dbReference type="EMBL" id="BONC01000027">
    <property type="protein sequence ID" value="GIF57850.1"/>
    <property type="molecule type" value="Genomic_DNA"/>
</dbReference>
<name>A0ABQ4C6D5_9ACTN</name>
<dbReference type="Gene3D" id="2.120.10.30">
    <property type="entry name" value="TolB, C-terminal domain"/>
    <property type="match status" value="1"/>
</dbReference>
<dbReference type="Proteomes" id="UP000624325">
    <property type="component" value="Unassembled WGS sequence"/>
</dbReference>
<evidence type="ECO:0000313" key="2">
    <source>
        <dbReference type="EMBL" id="GIF57850.1"/>
    </source>
</evidence>
<proteinExistence type="predicted"/>
<dbReference type="SUPFAM" id="SSF82171">
    <property type="entry name" value="DPP6 N-terminal domain-like"/>
    <property type="match status" value="1"/>
</dbReference>
<dbReference type="InterPro" id="IPR011042">
    <property type="entry name" value="6-blade_b-propeller_TolB-like"/>
</dbReference>
<organism evidence="2 3">
    <name type="scientific">Asanoa iriomotensis</name>
    <dbReference type="NCBI Taxonomy" id="234613"/>
    <lineage>
        <taxon>Bacteria</taxon>
        <taxon>Bacillati</taxon>
        <taxon>Actinomycetota</taxon>
        <taxon>Actinomycetes</taxon>
        <taxon>Micromonosporales</taxon>
        <taxon>Micromonosporaceae</taxon>
        <taxon>Asanoa</taxon>
    </lineage>
</organism>
<evidence type="ECO:0008006" key="4">
    <source>
        <dbReference type="Google" id="ProtNLM"/>
    </source>
</evidence>
<keyword evidence="1" id="KW-0472">Membrane</keyword>
<keyword evidence="1" id="KW-1133">Transmembrane helix</keyword>
<protein>
    <recommendedName>
        <fullName evidence="4">WD40 repeat protein</fullName>
    </recommendedName>
</protein>
<feature type="transmembrane region" description="Helical" evidence="1">
    <location>
        <begin position="42"/>
        <end position="63"/>
    </location>
</feature>
<sequence>MNDRMTYALRQTFEELASDSPPPPGLARVALRGARRRRRAQFGAGIGLAVCAALAGGLALGGAGGGGQQFASRPGGSVIAAYSGIRDPKVEDASPAFLYSLLLDRETGEYQRVPYRSVVPSPDGDQVLVGVGDNGAAHPTRVGVMDRESQKVRWMDTDQQGGFPGNAGDGEWSPDGRRIAFRLAPKTGPITVVVVDAETLRADFLAVPDFRQGDIRIGWTPDSAGFAITTADTKNEGSPYEAGQVQFYDLDGKQRRVFDVPDKALYSAPAFSAEGQLALSGPPWDAADLSIALADPETGAVRSRFALDQPGLLLGWVGEDRLLVRTNDGRDNERIETVDLHGRVISSLTPPEGVFAQQVYVGSADGLPDSAADLTF</sequence>
<evidence type="ECO:0000256" key="1">
    <source>
        <dbReference type="SAM" id="Phobius"/>
    </source>
</evidence>
<reference evidence="2 3" key="1">
    <citation type="submission" date="2021-01" db="EMBL/GenBank/DDBJ databases">
        <title>Whole genome shotgun sequence of Asanoa iriomotensis NBRC 100142.</title>
        <authorList>
            <person name="Komaki H."/>
            <person name="Tamura T."/>
        </authorList>
    </citation>
    <scope>NUCLEOTIDE SEQUENCE [LARGE SCALE GENOMIC DNA]</scope>
    <source>
        <strain evidence="2 3">NBRC 100142</strain>
    </source>
</reference>
<keyword evidence="1" id="KW-0812">Transmembrane</keyword>